<dbReference type="InterPro" id="IPR026030">
    <property type="entry name" value="Pur-cyt_permease_Fcy2/21/22"/>
</dbReference>
<keyword evidence="5 8" id="KW-1133">Transmembrane helix</keyword>
<evidence type="ECO:0000256" key="8">
    <source>
        <dbReference type="SAM" id="Phobius"/>
    </source>
</evidence>
<dbReference type="Gene3D" id="1.10.4160.10">
    <property type="entry name" value="Hydantoin permease"/>
    <property type="match status" value="1"/>
</dbReference>
<dbReference type="PANTHER" id="PTHR31806">
    <property type="entry name" value="PURINE-CYTOSINE PERMEASE FCY2-RELATED"/>
    <property type="match status" value="1"/>
</dbReference>
<comment type="similarity">
    <text evidence="2 7">Belongs to the purine-cytosine permease (2.A.39) family.</text>
</comment>
<keyword evidence="10" id="KW-1185">Reference proteome</keyword>
<evidence type="ECO:0000313" key="10">
    <source>
        <dbReference type="Proteomes" id="UP000292447"/>
    </source>
</evidence>
<dbReference type="Pfam" id="PF02133">
    <property type="entry name" value="Transp_cyt_pur"/>
    <property type="match status" value="1"/>
</dbReference>
<evidence type="ECO:0000256" key="1">
    <source>
        <dbReference type="ARBA" id="ARBA00004141"/>
    </source>
</evidence>
<feature type="transmembrane region" description="Helical" evidence="8">
    <location>
        <begin position="63"/>
        <end position="86"/>
    </location>
</feature>
<evidence type="ECO:0000256" key="5">
    <source>
        <dbReference type="ARBA" id="ARBA00022989"/>
    </source>
</evidence>
<feature type="transmembrane region" description="Helical" evidence="8">
    <location>
        <begin position="369"/>
        <end position="388"/>
    </location>
</feature>
<dbReference type="AlphaFoldDB" id="A0A4P6XF48"/>
<feature type="transmembrane region" description="Helical" evidence="8">
    <location>
        <begin position="335"/>
        <end position="357"/>
    </location>
</feature>
<feature type="transmembrane region" description="Helical" evidence="8">
    <location>
        <begin position="175"/>
        <end position="197"/>
    </location>
</feature>
<dbReference type="GO" id="GO:0005886">
    <property type="term" value="C:plasma membrane"/>
    <property type="evidence" value="ECO:0007669"/>
    <property type="project" value="TreeGrafter"/>
</dbReference>
<keyword evidence="3 7" id="KW-0813">Transport</keyword>
<accession>A0A4P6XF48</accession>
<feature type="transmembrane region" description="Helical" evidence="8">
    <location>
        <begin position="394"/>
        <end position="416"/>
    </location>
</feature>
<evidence type="ECO:0000256" key="4">
    <source>
        <dbReference type="ARBA" id="ARBA00022692"/>
    </source>
</evidence>
<dbReference type="Proteomes" id="UP000292447">
    <property type="component" value="Chromosome I"/>
</dbReference>
<organism evidence="9 10">
    <name type="scientific">Metschnikowia aff. pulcherrima</name>
    <dbReference type="NCBI Taxonomy" id="2163413"/>
    <lineage>
        <taxon>Eukaryota</taxon>
        <taxon>Fungi</taxon>
        <taxon>Dikarya</taxon>
        <taxon>Ascomycota</taxon>
        <taxon>Saccharomycotina</taxon>
        <taxon>Pichiomycetes</taxon>
        <taxon>Metschnikowiaceae</taxon>
        <taxon>Metschnikowia</taxon>
    </lineage>
</organism>
<feature type="transmembrane region" description="Helical" evidence="8">
    <location>
        <begin position="506"/>
        <end position="525"/>
    </location>
</feature>
<evidence type="ECO:0000256" key="2">
    <source>
        <dbReference type="ARBA" id="ARBA00008974"/>
    </source>
</evidence>
<evidence type="ECO:0000256" key="3">
    <source>
        <dbReference type="ARBA" id="ARBA00022448"/>
    </source>
</evidence>
<keyword evidence="6 7" id="KW-0472">Membrane</keyword>
<dbReference type="EMBL" id="CP034456">
    <property type="protein sequence ID" value="QBM85997.1"/>
    <property type="molecule type" value="Genomic_DNA"/>
</dbReference>
<feature type="transmembrane region" description="Helical" evidence="8">
    <location>
        <begin position="467"/>
        <end position="486"/>
    </location>
</feature>
<feature type="transmembrane region" description="Helical" evidence="8">
    <location>
        <begin position="243"/>
        <end position="268"/>
    </location>
</feature>
<comment type="subcellular location">
    <subcellularLocation>
        <location evidence="1">Membrane</location>
        <topology evidence="1">Multi-pass membrane protein</topology>
    </subcellularLocation>
</comment>
<name>A0A4P6XF48_9ASCO</name>
<feature type="transmembrane region" description="Helical" evidence="8">
    <location>
        <begin position="204"/>
        <end position="223"/>
    </location>
</feature>
<sequence>MSAEEKSSDINSHFSSDVDEKDAIRPYVFLKNLSDKLDSLGVEVTGIERISPYRRSQNKFKQFITVAGLWISGCGGLTSMSSFYLGPMLFGLGLKKTLIAGMLGQFFGCLAAAYCSLMGPRSGCRQMVTARFLFGWWTVKFVAFIGIVGGVGWSVVNCIAGGQILSSVSDGRLPLVASIVILAALSLLISIGGIRILLKIETFLSIPVLGACLMLYISSASKYKYLSLADSPDEDFATIKGNTLSFFTLCYSITSTWGAVASDYYILFPQDTPNTQIFSLTFFGTFIPTSLVGIIAILTGNIAMNYEPWSEAYESLSMGGVLGAAFEPWGGGGKFLLVLMFLSLVSNNVMNTYSAVFQLQIIALPLARVPRWLWSCLITVVYLILAIFGRYKFATILGNFLPMIGYWISIYIALLLEENTIFRTKWFRHLYTKELEQVDSDTSALIAAKHCNYNFNIWNSKDKLTQGFAASFAFACGAAGAAIGMSQTYWIGPLAKDVGGLYGGDIAMWLCMGFSGVVYPGLRYWELKTYGR</sequence>
<reference evidence="10" key="1">
    <citation type="submission" date="2019-03" db="EMBL/GenBank/DDBJ databases">
        <title>Snf2 controls pulcherriminic acid biosynthesis and connects pigmentation and antifungal activity of the yeast Metschnikowia pulcherrima.</title>
        <authorList>
            <person name="Gore-Lloyd D."/>
            <person name="Sumann I."/>
            <person name="Brachmann A.O."/>
            <person name="Schneeberger K."/>
            <person name="Ortiz-Merino R.A."/>
            <person name="Moreno-Beltran M."/>
            <person name="Schlaefli M."/>
            <person name="Kirner P."/>
            <person name="Santos Kron A."/>
            <person name="Wolfe K.H."/>
            <person name="Piel J."/>
            <person name="Ahrens C.H."/>
            <person name="Henk D."/>
            <person name="Freimoser F.M."/>
        </authorList>
    </citation>
    <scope>NUCLEOTIDE SEQUENCE [LARGE SCALE GENOMIC DNA]</scope>
    <source>
        <strain evidence="10">APC 1.2</strain>
    </source>
</reference>
<proteinExistence type="inferred from homology"/>
<evidence type="ECO:0000313" key="9">
    <source>
        <dbReference type="EMBL" id="QBM85997.1"/>
    </source>
</evidence>
<dbReference type="GO" id="GO:0000329">
    <property type="term" value="C:fungal-type vacuole membrane"/>
    <property type="evidence" value="ECO:0007669"/>
    <property type="project" value="TreeGrafter"/>
</dbReference>
<keyword evidence="4 8" id="KW-0812">Transmembrane</keyword>
<evidence type="ECO:0000256" key="7">
    <source>
        <dbReference type="PIRNR" id="PIRNR002744"/>
    </source>
</evidence>
<dbReference type="PANTHER" id="PTHR31806:SF17">
    <property type="entry name" value="VITAMIN B6 TRANSPORTER TPN1"/>
    <property type="match status" value="1"/>
</dbReference>
<feature type="transmembrane region" description="Helical" evidence="8">
    <location>
        <begin position="280"/>
        <end position="304"/>
    </location>
</feature>
<dbReference type="InterPro" id="IPR001248">
    <property type="entry name" value="Pur-cyt_permease"/>
</dbReference>
<feature type="transmembrane region" description="Helical" evidence="8">
    <location>
        <begin position="98"/>
        <end position="120"/>
    </location>
</feature>
<evidence type="ECO:0000256" key="6">
    <source>
        <dbReference type="ARBA" id="ARBA00023136"/>
    </source>
</evidence>
<gene>
    <name evidence="9" type="primary">MPUL0A06290</name>
    <name evidence="9" type="ORF">METSCH_A06290</name>
</gene>
<protein>
    <submittedName>
        <fullName evidence="9">NCS1 nucleoside transporter family</fullName>
    </submittedName>
</protein>
<dbReference type="PIRSF" id="PIRSF002744">
    <property type="entry name" value="Pur-cyt_permease"/>
    <property type="match status" value="1"/>
</dbReference>
<dbReference type="STRING" id="2163413.A0A4P6XF48"/>
<feature type="transmembrane region" description="Helical" evidence="8">
    <location>
        <begin position="132"/>
        <end position="155"/>
    </location>
</feature>
<dbReference type="GO" id="GO:0022857">
    <property type="term" value="F:transmembrane transporter activity"/>
    <property type="evidence" value="ECO:0007669"/>
    <property type="project" value="InterPro"/>
</dbReference>